<evidence type="ECO:0000256" key="11">
    <source>
        <dbReference type="ARBA" id="ARBA00075328"/>
    </source>
</evidence>
<dbReference type="InterPro" id="IPR000594">
    <property type="entry name" value="ThiF_NAD_FAD-bd"/>
</dbReference>
<keyword evidence="16" id="KW-1185">Reference proteome</keyword>
<evidence type="ECO:0000256" key="6">
    <source>
        <dbReference type="ARBA" id="ARBA00055169"/>
    </source>
</evidence>
<dbReference type="EMBL" id="FRBN01000018">
    <property type="protein sequence ID" value="SHL54643.1"/>
    <property type="molecule type" value="Genomic_DNA"/>
</dbReference>
<organism evidence="15 16">
    <name type="scientific">Roseovarius marisflavi</name>
    <dbReference type="NCBI Taxonomy" id="1054996"/>
    <lineage>
        <taxon>Bacteria</taxon>
        <taxon>Pseudomonadati</taxon>
        <taxon>Pseudomonadota</taxon>
        <taxon>Alphaproteobacteria</taxon>
        <taxon>Rhodobacterales</taxon>
        <taxon>Roseobacteraceae</taxon>
        <taxon>Roseovarius</taxon>
    </lineage>
</organism>
<sequence>MLLVLIMAAVLWGIGAALGTPRRLRWGMLGILWLAVVALHLVLPQGHPLRLATGESAALWLMLGGAAAIVWVYRAGLGRLRTRAQVKEQAGAGAGKTGRKPLFSEAELDRYARHIVLREIGGPGQKALKEARVLVIGAGGLGSPVLLYLAAAGVGVIGVIDDDEVDNSNLQRQVIHRDADIGLPKVQSAEAALLAQNPHVTVRPYQRRLTPEIAAELFAEYDLILDGTDNFATRYLANAAAVKQGIPLISGALSQWEGQLSVFDPARGAPCYQCIFPEAPAPGLAPSCSEAGVLGPLPGVVGAMMAGEAIKIITGAGQALRGEMLIYDALYGESRKIGLSPRENCPICGTKGERDDKPVAGRVEDTV</sequence>
<evidence type="ECO:0000256" key="4">
    <source>
        <dbReference type="ARBA" id="ARBA00022840"/>
    </source>
</evidence>
<dbReference type="GO" id="GO:0008641">
    <property type="term" value="F:ubiquitin-like modifier activating enzyme activity"/>
    <property type="evidence" value="ECO:0007669"/>
    <property type="project" value="InterPro"/>
</dbReference>
<dbReference type="SUPFAM" id="SSF69572">
    <property type="entry name" value="Activating enzymes of the ubiquitin-like proteins"/>
    <property type="match status" value="1"/>
</dbReference>
<evidence type="ECO:0000256" key="5">
    <source>
        <dbReference type="ARBA" id="ARBA00052218"/>
    </source>
</evidence>
<keyword evidence="15" id="KW-0548">Nucleotidyltransferase</keyword>
<evidence type="ECO:0000259" key="14">
    <source>
        <dbReference type="Pfam" id="PF00899"/>
    </source>
</evidence>
<evidence type="ECO:0000313" key="15">
    <source>
        <dbReference type="EMBL" id="SHL54643.1"/>
    </source>
</evidence>
<dbReference type="Proteomes" id="UP000184191">
    <property type="component" value="Unassembled WGS sequence"/>
</dbReference>
<evidence type="ECO:0000256" key="1">
    <source>
        <dbReference type="ARBA" id="ARBA00009919"/>
    </source>
</evidence>
<keyword evidence="13" id="KW-0812">Transmembrane</keyword>
<evidence type="ECO:0000256" key="9">
    <source>
        <dbReference type="ARBA" id="ARBA00073635"/>
    </source>
</evidence>
<dbReference type="PANTHER" id="PTHR10953">
    <property type="entry name" value="UBIQUITIN-ACTIVATING ENZYME E1"/>
    <property type="match status" value="1"/>
</dbReference>
<dbReference type="Pfam" id="PF00899">
    <property type="entry name" value="ThiF"/>
    <property type="match status" value="1"/>
</dbReference>
<dbReference type="GO" id="GO:0061605">
    <property type="term" value="F:molybdopterin-synthase adenylyltransferase activity"/>
    <property type="evidence" value="ECO:0007669"/>
    <property type="project" value="UniProtKB-EC"/>
</dbReference>
<feature type="transmembrane region" description="Helical" evidence="13">
    <location>
        <begin position="26"/>
        <end position="44"/>
    </location>
</feature>
<evidence type="ECO:0000256" key="12">
    <source>
        <dbReference type="ARBA" id="ARBA00078531"/>
    </source>
</evidence>
<evidence type="ECO:0000256" key="10">
    <source>
        <dbReference type="ARBA" id="ARBA00075110"/>
    </source>
</evidence>
<dbReference type="GO" id="GO:0008146">
    <property type="term" value="F:sulfotransferase activity"/>
    <property type="evidence" value="ECO:0007669"/>
    <property type="project" value="TreeGrafter"/>
</dbReference>
<dbReference type="FunFam" id="3.40.50.720:FF:000033">
    <property type="entry name" value="Adenylyltransferase and sulfurtransferase MOCS3"/>
    <property type="match status" value="1"/>
</dbReference>
<feature type="transmembrane region" description="Helical" evidence="13">
    <location>
        <begin position="56"/>
        <end position="73"/>
    </location>
</feature>
<dbReference type="CDD" id="cd00757">
    <property type="entry name" value="ThiF_MoeB_HesA_family"/>
    <property type="match status" value="1"/>
</dbReference>
<dbReference type="InterPro" id="IPR035985">
    <property type="entry name" value="Ubiquitin-activating_enz"/>
</dbReference>
<dbReference type="PANTHER" id="PTHR10953:SF102">
    <property type="entry name" value="ADENYLYLTRANSFERASE AND SULFURTRANSFERASE MOCS3"/>
    <property type="match status" value="1"/>
</dbReference>
<reference evidence="16" key="1">
    <citation type="submission" date="2016-11" db="EMBL/GenBank/DDBJ databases">
        <authorList>
            <person name="Varghese N."/>
            <person name="Submissions S."/>
        </authorList>
    </citation>
    <scope>NUCLEOTIDE SEQUENCE [LARGE SCALE GENOMIC DNA]</scope>
    <source>
        <strain evidence="16">DSM 29327</strain>
    </source>
</reference>
<dbReference type="GO" id="GO:0004792">
    <property type="term" value="F:thiosulfate-cyanide sulfurtransferase activity"/>
    <property type="evidence" value="ECO:0007669"/>
    <property type="project" value="TreeGrafter"/>
</dbReference>
<protein>
    <recommendedName>
        <fullName evidence="9">Molybdopterin-synthase adenylyltransferase</fullName>
        <ecNumber evidence="8">2.7.7.80</ecNumber>
    </recommendedName>
    <alternativeName>
        <fullName evidence="12">MoaD protein adenylase</fullName>
    </alternativeName>
    <alternativeName>
        <fullName evidence="10">Molybdopterin-converting factor subunit 1 adenylase</fullName>
    </alternativeName>
    <alternativeName>
        <fullName evidence="11">Sulfur carrier protein MoaD adenylyltransferase</fullName>
    </alternativeName>
</protein>
<dbReference type="STRING" id="1054996.SAMN05444414_11862"/>
<dbReference type="GO" id="GO:0005829">
    <property type="term" value="C:cytosol"/>
    <property type="evidence" value="ECO:0007669"/>
    <property type="project" value="TreeGrafter"/>
</dbReference>
<dbReference type="RefSeq" id="WP_073199233.1">
    <property type="nucleotide sequence ID" value="NZ_FRBN01000018.1"/>
</dbReference>
<dbReference type="EC" id="2.7.7.80" evidence="8"/>
<comment type="subunit">
    <text evidence="7">Homodimer. Forms a stable heterotetrameric complex of 2 MoeB and 2 MoaD during adenylation of MoaD.</text>
</comment>
<dbReference type="AlphaFoldDB" id="A0A1M7BI94"/>
<keyword evidence="13" id="KW-1133">Transmembrane helix</keyword>
<evidence type="ECO:0000256" key="2">
    <source>
        <dbReference type="ARBA" id="ARBA00022679"/>
    </source>
</evidence>
<keyword evidence="4" id="KW-0067">ATP-binding</keyword>
<dbReference type="InterPro" id="IPR045886">
    <property type="entry name" value="ThiF/MoeB/HesA"/>
</dbReference>
<comment type="catalytic activity">
    <reaction evidence="5">
        <text>[molybdopterin-synthase sulfur-carrier protein]-C-terminal Gly-Gly + ATP + H(+) = [molybdopterin-synthase sulfur-carrier protein]-C-terminal Gly-Gly-AMP + diphosphate</text>
        <dbReference type="Rhea" id="RHEA:43616"/>
        <dbReference type="Rhea" id="RHEA-COMP:12159"/>
        <dbReference type="Rhea" id="RHEA-COMP:12202"/>
        <dbReference type="ChEBI" id="CHEBI:15378"/>
        <dbReference type="ChEBI" id="CHEBI:30616"/>
        <dbReference type="ChEBI" id="CHEBI:33019"/>
        <dbReference type="ChEBI" id="CHEBI:90618"/>
        <dbReference type="ChEBI" id="CHEBI:90778"/>
        <dbReference type="EC" id="2.7.7.80"/>
    </reaction>
</comment>
<evidence type="ECO:0000256" key="8">
    <source>
        <dbReference type="ARBA" id="ARBA00066884"/>
    </source>
</evidence>
<dbReference type="GO" id="GO:0005524">
    <property type="term" value="F:ATP binding"/>
    <property type="evidence" value="ECO:0007669"/>
    <property type="project" value="UniProtKB-KW"/>
</dbReference>
<evidence type="ECO:0000256" key="7">
    <source>
        <dbReference type="ARBA" id="ARBA00063809"/>
    </source>
</evidence>
<comment type="similarity">
    <text evidence="1">Belongs to the HesA/MoeB/ThiF family.</text>
</comment>
<keyword evidence="2 15" id="KW-0808">Transferase</keyword>
<dbReference type="Gene3D" id="3.40.50.720">
    <property type="entry name" value="NAD(P)-binding Rossmann-like Domain"/>
    <property type="match status" value="1"/>
</dbReference>
<comment type="function">
    <text evidence="6">Catalyzes the adenylation by ATP of the carboxyl group of the C-terminal glycine of sulfur carrier protein MoaD.</text>
</comment>
<dbReference type="OrthoDB" id="9804286at2"/>
<keyword evidence="13" id="KW-0472">Membrane</keyword>
<evidence type="ECO:0000313" key="16">
    <source>
        <dbReference type="Proteomes" id="UP000184191"/>
    </source>
</evidence>
<accession>A0A1M7BI94</accession>
<keyword evidence="3" id="KW-0547">Nucleotide-binding</keyword>
<gene>
    <name evidence="15" type="ORF">SAMN05444414_11862</name>
</gene>
<feature type="domain" description="THIF-type NAD/FAD binding fold" evidence="14">
    <location>
        <begin position="111"/>
        <end position="346"/>
    </location>
</feature>
<evidence type="ECO:0000256" key="13">
    <source>
        <dbReference type="SAM" id="Phobius"/>
    </source>
</evidence>
<evidence type="ECO:0000256" key="3">
    <source>
        <dbReference type="ARBA" id="ARBA00022741"/>
    </source>
</evidence>
<dbReference type="NCBIfam" id="NF004281">
    <property type="entry name" value="PRK05690.1"/>
    <property type="match status" value="1"/>
</dbReference>
<name>A0A1M7BI94_9RHOB</name>
<proteinExistence type="inferred from homology"/>